<keyword evidence="10" id="KW-0732">Signal</keyword>
<proteinExistence type="inferred from homology"/>
<dbReference type="GO" id="GO:0071555">
    <property type="term" value="P:cell wall organization"/>
    <property type="evidence" value="ECO:0007669"/>
    <property type="project" value="UniProtKB-KW"/>
</dbReference>
<feature type="active site" evidence="8">
    <location>
        <position position="262"/>
    </location>
</feature>
<evidence type="ECO:0000256" key="3">
    <source>
        <dbReference type="ARBA" id="ARBA00022512"/>
    </source>
</evidence>
<name>A0A2C9W980_MANES</name>
<evidence type="ECO:0000256" key="6">
    <source>
        <dbReference type="ARBA" id="ARBA00023295"/>
    </source>
</evidence>
<evidence type="ECO:0000256" key="7">
    <source>
        <dbReference type="ARBA" id="ARBA00023316"/>
    </source>
</evidence>
<dbReference type="STRING" id="3983.A0A2C9W980"/>
<evidence type="ECO:0000313" key="11">
    <source>
        <dbReference type="EMBL" id="OAY56058.1"/>
    </source>
</evidence>
<evidence type="ECO:0000256" key="8">
    <source>
        <dbReference type="PROSITE-ProRule" id="PRU10052"/>
    </source>
</evidence>
<dbReference type="GO" id="GO:0005975">
    <property type="term" value="P:carbohydrate metabolic process"/>
    <property type="evidence" value="ECO:0007669"/>
    <property type="project" value="InterPro"/>
</dbReference>
<evidence type="ECO:0000256" key="4">
    <source>
        <dbReference type="ARBA" id="ARBA00022525"/>
    </source>
</evidence>
<dbReference type="SMART" id="SM00710">
    <property type="entry name" value="PbH1"/>
    <property type="match status" value="4"/>
</dbReference>
<feature type="chain" id="PRO_5012880828" description="Exopolygalacturonase-like" evidence="10">
    <location>
        <begin position="27"/>
        <end position="411"/>
    </location>
</feature>
<dbReference type="Gramene" id="Manes.03G199100.1.v8.1">
    <property type="protein sequence ID" value="Manes.03G199100.1.v8.1.CDS"/>
    <property type="gene ID" value="Manes.03G199100.v8.1"/>
</dbReference>
<keyword evidence="4" id="KW-0964">Secreted</keyword>
<dbReference type="Gene3D" id="2.160.20.10">
    <property type="entry name" value="Single-stranded right-handed beta-helix, Pectin lyase-like"/>
    <property type="match status" value="1"/>
</dbReference>
<dbReference type="Proteomes" id="UP000091857">
    <property type="component" value="Chromosome 3"/>
</dbReference>
<dbReference type="OrthoDB" id="187139at2759"/>
<dbReference type="PROSITE" id="PS00502">
    <property type="entry name" value="POLYGALACTURONASE"/>
    <property type="match status" value="1"/>
</dbReference>
<keyword evidence="6 9" id="KW-0326">Glycosidase</keyword>
<keyword evidence="7" id="KW-0961">Cell wall biogenesis/degradation</keyword>
<evidence type="ECO:0000256" key="2">
    <source>
        <dbReference type="ARBA" id="ARBA00008834"/>
    </source>
</evidence>
<dbReference type="GO" id="GO:0004650">
    <property type="term" value="F:polygalacturonase activity"/>
    <property type="evidence" value="ECO:0007669"/>
    <property type="project" value="InterPro"/>
</dbReference>
<dbReference type="PROSITE" id="PS51257">
    <property type="entry name" value="PROKAR_LIPOPROTEIN"/>
    <property type="match status" value="1"/>
</dbReference>
<evidence type="ECO:0000256" key="9">
    <source>
        <dbReference type="RuleBase" id="RU361169"/>
    </source>
</evidence>
<dbReference type="OMA" id="INSVNPM"/>
<keyword evidence="3" id="KW-0134">Cell wall</keyword>
<comment type="similarity">
    <text evidence="2 9">Belongs to the glycosyl hydrolase 28 family.</text>
</comment>
<dbReference type="InterPro" id="IPR012334">
    <property type="entry name" value="Pectin_lyas_fold"/>
</dbReference>
<comment type="caution">
    <text evidence="11">The sequence shown here is derived from an EMBL/GenBank/DDBJ whole genome shotgun (WGS) entry which is preliminary data.</text>
</comment>
<dbReference type="SUPFAM" id="SSF51126">
    <property type="entry name" value="Pectin lyase-like"/>
    <property type="match status" value="1"/>
</dbReference>
<dbReference type="InterPro" id="IPR011050">
    <property type="entry name" value="Pectin_lyase_fold/virulence"/>
</dbReference>
<comment type="subcellular location">
    <subcellularLocation>
        <location evidence="1">Secreted</location>
        <location evidence="1">Cell wall</location>
    </subcellularLocation>
</comment>
<sequence length="411" mass="44438">METAITKKLLANAILLLCLAMASCEAKGLRGGMIKPSRLPGREDPTVKIFNILHFGAKTDPKEDNALHLIRAWNAACNWKGKARLLVPNGVFVASSMVFVGPCNNTAPIVFQLVGTLKALSDLTCYSEDFWMIFQNINGLVISGNGIVDGQGPNVWKYNDHSGSVFPASIKLYHVTDGIIRQINSVNPMGFHIGIVLSQNIKAIDLHLTAPEDSPNTDGIHISQSSQVVIDRSVIATGDDCVGMIQGSTDITIKKVICGPGHGISIGSLGKYPDEKDVKGILVTNCTMKKTENGIRIKTWGVSPPSKATALTFRDLIMHEVRNPIIIDQSYGSKSKGPSKVQISDVKYMNVRGTTTSEVGVDIECSKQFPCQRVQLANINLKYTGAKKNPLSSVCENAEVSYSGIQFPPPC</sequence>
<dbReference type="InterPro" id="IPR000743">
    <property type="entry name" value="Glyco_hydro_28"/>
</dbReference>
<dbReference type="FunFam" id="2.160.20.10:FF:000004">
    <property type="entry name" value="Pectin lyase-like superfamily protein"/>
    <property type="match status" value="1"/>
</dbReference>
<keyword evidence="12" id="KW-1185">Reference proteome</keyword>
<dbReference type="EMBL" id="CM004389">
    <property type="protein sequence ID" value="OAY56058.1"/>
    <property type="molecule type" value="Genomic_DNA"/>
</dbReference>
<evidence type="ECO:0000256" key="1">
    <source>
        <dbReference type="ARBA" id="ARBA00004191"/>
    </source>
</evidence>
<gene>
    <name evidence="11" type="ORF">MANES_03G199100v8</name>
</gene>
<dbReference type="InterPro" id="IPR006626">
    <property type="entry name" value="PbH1"/>
</dbReference>
<reference evidence="12" key="1">
    <citation type="journal article" date="2016" name="Nat. Biotechnol.">
        <title>Sequencing wild and cultivated cassava and related species reveals extensive interspecific hybridization and genetic diversity.</title>
        <authorList>
            <person name="Bredeson J.V."/>
            <person name="Lyons J.B."/>
            <person name="Prochnik S.E."/>
            <person name="Wu G.A."/>
            <person name="Ha C.M."/>
            <person name="Edsinger-Gonzales E."/>
            <person name="Grimwood J."/>
            <person name="Schmutz J."/>
            <person name="Rabbi I.Y."/>
            <person name="Egesi C."/>
            <person name="Nauluvula P."/>
            <person name="Lebot V."/>
            <person name="Ndunguru J."/>
            <person name="Mkamilo G."/>
            <person name="Bart R.S."/>
            <person name="Setter T.L."/>
            <person name="Gleadow R.M."/>
            <person name="Kulakow P."/>
            <person name="Ferguson M.E."/>
            <person name="Rounsley S."/>
            <person name="Rokhsar D.S."/>
        </authorList>
    </citation>
    <scope>NUCLEOTIDE SEQUENCE [LARGE SCALE GENOMIC DNA]</scope>
    <source>
        <strain evidence="12">cv. AM560-2</strain>
    </source>
</reference>
<evidence type="ECO:0008006" key="13">
    <source>
        <dbReference type="Google" id="ProtNLM"/>
    </source>
</evidence>
<evidence type="ECO:0000256" key="5">
    <source>
        <dbReference type="ARBA" id="ARBA00022801"/>
    </source>
</evidence>
<dbReference type="AlphaFoldDB" id="A0A2C9W980"/>
<protein>
    <recommendedName>
        <fullName evidence="13">Exopolygalacturonase-like</fullName>
    </recommendedName>
</protein>
<organism evidence="11 12">
    <name type="scientific">Manihot esculenta</name>
    <name type="common">Cassava</name>
    <name type="synonym">Jatropha manihot</name>
    <dbReference type="NCBI Taxonomy" id="3983"/>
    <lineage>
        <taxon>Eukaryota</taxon>
        <taxon>Viridiplantae</taxon>
        <taxon>Streptophyta</taxon>
        <taxon>Embryophyta</taxon>
        <taxon>Tracheophyta</taxon>
        <taxon>Spermatophyta</taxon>
        <taxon>Magnoliopsida</taxon>
        <taxon>eudicotyledons</taxon>
        <taxon>Gunneridae</taxon>
        <taxon>Pentapetalae</taxon>
        <taxon>rosids</taxon>
        <taxon>fabids</taxon>
        <taxon>Malpighiales</taxon>
        <taxon>Euphorbiaceae</taxon>
        <taxon>Crotonoideae</taxon>
        <taxon>Manihoteae</taxon>
        <taxon>Manihot</taxon>
    </lineage>
</organism>
<feature type="signal peptide" evidence="10">
    <location>
        <begin position="1"/>
        <end position="26"/>
    </location>
</feature>
<dbReference type="Pfam" id="PF00295">
    <property type="entry name" value="Glyco_hydro_28"/>
    <property type="match status" value="1"/>
</dbReference>
<accession>A0A2C9W980</accession>
<evidence type="ECO:0000256" key="10">
    <source>
        <dbReference type="SAM" id="SignalP"/>
    </source>
</evidence>
<dbReference type="PANTHER" id="PTHR31375">
    <property type="match status" value="1"/>
</dbReference>
<keyword evidence="5 9" id="KW-0378">Hydrolase</keyword>
<evidence type="ECO:0000313" key="12">
    <source>
        <dbReference type="Proteomes" id="UP000091857"/>
    </source>
</evidence>